<feature type="transmembrane region" description="Helical" evidence="4">
    <location>
        <begin position="116"/>
        <end position="138"/>
    </location>
</feature>
<name>A0A2K2U9V8_9ACTN</name>
<dbReference type="PANTHER" id="PTHR44688">
    <property type="entry name" value="DNA-BINDING TRANSCRIPTIONAL ACTIVATOR DEVR_DOSR"/>
    <property type="match status" value="1"/>
</dbReference>
<dbReference type="SMART" id="SM00421">
    <property type="entry name" value="HTH_LUXR"/>
    <property type="match status" value="1"/>
</dbReference>
<feature type="transmembrane region" description="Helical" evidence="4">
    <location>
        <begin position="205"/>
        <end position="226"/>
    </location>
</feature>
<dbReference type="Proteomes" id="UP000236197">
    <property type="component" value="Unassembled WGS sequence"/>
</dbReference>
<evidence type="ECO:0000259" key="5">
    <source>
        <dbReference type="PROSITE" id="PS50043"/>
    </source>
</evidence>
<keyword evidence="4" id="KW-1133">Transmembrane helix</keyword>
<dbReference type="GO" id="GO:0006355">
    <property type="term" value="P:regulation of DNA-templated transcription"/>
    <property type="evidence" value="ECO:0007669"/>
    <property type="project" value="InterPro"/>
</dbReference>
<feature type="transmembrane region" description="Helical" evidence="4">
    <location>
        <begin position="273"/>
        <end position="294"/>
    </location>
</feature>
<dbReference type="CDD" id="cd06170">
    <property type="entry name" value="LuxR_C_like"/>
    <property type="match status" value="1"/>
</dbReference>
<organism evidence="6 7">
    <name type="scientific">Enteroscipio rubneri</name>
    <dbReference type="NCBI Taxonomy" id="2070686"/>
    <lineage>
        <taxon>Bacteria</taxon>
        <taxon>Bacillati</taxon>
        <taxon>Actinomycetota</taxon>
        <taxon>Coriobacteriia</taxon>
        <taxon>Eggerthellales</taxon>
        <taxon>Eggerthellaceae</taxon>
        <taxon>Enteroscipio</taxon>
    </lineage>
</organism>
<keyword evidence="4" id="KW-0472">Membrane</keyword>
<feature type="transmembrane region" description="Helical" evidence="4">
    <location>
        <begin position="15"/>
        <end position="36"/>
    </location>
</feature>
<dbReference type="InterPro" id="IPR016032">
    <property type="entry name" value="Sig_transdc_resp-reg_C-effctor"/>
</dbReference>
<sequence>MAVRVAVSFLSDASLALTLVSQVSAGIGWMLILLCWMQVFVSYRPVYAVPMIAVGYILDLAIVPLVNAFFPEGRHAAFLIALGISVVALGVCLACNRSIADDMLDDAPPHASMRELAVRAGLILYAIFIVAAPCGFIIQSDILGGLQYVQADLTAFMGIAVSFVLLVLLVVFRPQKRTIDLAYPISIICLIFVLLYRVFAAGDGYVSGSMMAAFLMTFFGVFWITFVREAHERRLPAFFLLGLAVGTAQLSLAAGRITALALHNLAAVQSEQAVAICALAFLAIGICAAVTWGVHRLERVVLVPTERLEGGVPAAGEYPVARESIRADGGVEQVGRSEAEQLADTLGASGALPTVVSIAALDLLKETYGLSRREFEVVAEFSTGRSARYIADALMLSEHTIKSHLRRAYAKMDVHSRQELLSLVDQMEARIHARG</sequence>
<proteinExistence type="predicted"/>
<dbReference type="GO" id="GO:0003677">
    <property type="term" value="F:DNA binding"/>
    <property type="evidence" value="ECO:0007669"/>
    <property type="project" value="UniProtKB-KW"/>
</dbReference>
<dbReference type="Pfam" id="PF00196">
    <property type="entry name" value="GerE"/>
    <property type="match status" value="1"/>
</dbReference>
<evidence type="ECO:0000256" key="3">
    <source>
        <dbReference type="ARBA" id="ARBA00023163"/>
    </source>
</evidence>
<gene>
    <name evidence="6" type="ORF">C2L71_09960</name>
</gene>
<keyword evidence="1" id="KW-0805">Transcription regulation</keyword>
<feature type="transmembrane region" description="Helical" evidence="4">
    <location>
        <begin position="153"/>
        <end position="172"/>
    </location>
</feature>
<keyword evidence="7" id="KW-1185">Reference proteome</keyword>
<keyword evidence="4" id="KW-0812">Transmembrane</keyword>
<dbReference type="PRINTS" id="PR00038">
    <property type="entry name" value="HTHLUXR"/>
</dbReference>
<comment type="caution">
    <text evidence="6">The sequence shown here is derived from an EMBL/GenBank/DDBJ whole genome shotgun (WGS) entry which is preliminary data.</text>
</comment>
<feature type="transmembrane region" description="Helical" evidence="4">
    <location>
        <begin position="48"/>
        <end position="70"/>
    </location>
</feature>
<evidence type="ECO:0000256" key="2">
    <source>
        <dbReference type="ARBA" id="ARBA00023125"/>
    </source>
</evidence>
<feature type="domain" description="HTH luxR-type" evidence="5">
    <location>
        <begin position="363"/>
        <end position="428"/>
    </location>
</feature>
<feature type="transmembrane region" description="Helical" evidence="4">
    <location>
        <begin position="76"/>
        <end position="95"/>
    </location>
</feature>
<keyword evidence="3" id="KW-0804">Transcription</keyword>
<keyword evidence="2" id="KW-0238">DNA-binding</keyword>
<feature type="transmembrane region" description="Helical" evidence="4">
    <location>
        <begin position="181"/>
        <end position="199"/>
    </location>
</feature>
<dbReference type="InterPro" id="IPR036388">
    <property type="entry name" value="WH-like_DNA-bd_sf"/>
</dbReference>
<dbReference type="EMBL" id="PPEK01000013">
    <property type="protein sequence ID" value="PNV67111.1"/>
    <property type="molecule type" value="Genomic_DNA"/>
</dbReference>
<dbReference type="OrthoDB" id="8482304at2"/>
<dbReference type="PANTHER" id="PTHR44688:SF16">
    <property type="entry name" value="DNA-BINDING TRANSCRIPTIONAL ACTIVATOR DEVR_DOSR"/>
    <property type="match status" value="1"/>
</dbReference>
<dbReference type="PROSITE" id="PS50043">
    <property type="entry name" value="HTH_LUXR_2"/>
    <property type="match status" value="1"/>
</dbReference>
<evidence type="ECO:0000313" key="6">
    <source>
        <dbReference type="EMBL" id="PNV67111.1"/>
    </source>
</evidence>
<dbReference type="SUPFAM" id="SSF46894">
    <property type="entry name" value="C-terminal effector domain of the bipartite response regulators"/>
    <property type="match status" value="1"/>
</dbReference>
<dbReference type="InterPro" id="IPR000792">
    <property type="entry name" value="Tscrpt_reg_LuxR_C"/>
</dbReference>
<evidence type="ECO:0000313" key="7">
    <source>
        <dbReference type="Proteomes" id="UP000236197"/>
    </source>
</evidence>
<accession>A0A2K2U9V8</accession>
<evidence type="ECO:0000256" key="1">
    <source>
        <dbReference type="ARBA" id="ARBA00023015"/>
    </source>
</evidence>
<evidence type="ECO:0000256" key="4">
    <source>
        <dbReference type="SAM" id="Phobius"/>
    </source>
</evidence>
<dbReference type="AlphaFoldDB" id="A0A2K2U9V8"/>
<protein>
    <submittedName>
        <fullName evidence="6">LuxR family transcriptional regulator</fullName>
    </submittedName>
</protein>
<feature type="transmembrane region" description="Helical" evidence="4">
    <location>
        <begin position="238"/>
        <end position="261"/>
    </location>
</feature>
<dbReference type="PROSITE" id="PS00622">
    <property type="entry name" value="HTH_LUXR_1"/>
    <property type="match status" value="1"/>
</dbReference>
<reference evidence="7" key="1">
    <citation type="submission" date="2018-01" db="EMBL/GenBank/DDBJ databases">
        <title>Rubneribacter badeniensis gen. nov., sp. nov., and Colonibacter rubneri, gen. nov., sp. nov., WGS of new members of the Eggerthellaceae.</title>
        <authorList>
            <person name="Danylec N."/>
            <person name="Stoll D.A."/>
            <person name="Doetsch A."/>
            <person name="Kulling S.E."/>
            <person name="Huch M."/>
        </authorList>
    </citation>
    <scope>NUCLEOTIDE SEQUENCE [LARGE SCALE GENOMIC DNA]</scope>
    <source>
        <strain evidence="7">ResAG-96</strain>
    </source>
</reference>
<dbReference type="Gene3D" id="1.10.10.10">
    <property type="entry name" value="Winged helix-like DNA-binding domain superfamily/Winged helix DNA-binding domain"/>
    <property type="match status" value="1"/>
</dbReference>